<dbReference type="EMBL" id="AABEMN010000003">
    <property type="protein sequence ID" value="EAG9518778.1"/>
    <property type="molecule type" value="Genomic_DNA"/>
</dbReference>
<dbReference type="EMBL" id="AAIAJJ010000002">
    <property type="protein sequence ID" value="ECC1555977.1"/>
    <property type="molecule type" value="Genomic_DNA"/>
</dbReference>
<dbReference type="Proteomes" id="UP000540117">
    <property type="component" value="Unassembled WGS sequence"/>
</dbReference>
<dbReference type="EMBL" id="AAANYR010000005">
    <property type="protein sequence ID" value="EAD5786820.1"/>
    <property type="molecule type" value="Genomic_DNA"/>
</dbReference>
<dbReference type="EMBL" id="AABATR010000001">
    <property type="protein sequence ID" value="EAG1892030.1"/>
    <property type="molecule type" value="Genomic_DNA"/>
</dbReference>
<evidence type="ECO:0000256" key="5">
    <source>
        <dbReference type="SAM" id="SignalP"/>
    </source>
</evidence>
<dbReference type="PANTHER" id="PTHR46517:SF1">
    <property type="entry name" value="FRUCTOSE-2,6-BISPHOSPHATASE TIGAR"/>
    <property type="match status" value="1"/>
</dbReference>
<evidence type="ECO:0000256" key="1">
    <source>
        <dbReference type="ARBA" id="ARBA00022801"/>
    </source>
</evidence>
<evidence type="ECO:0000313" key="98">
    <source>
        <dbReference type="Proteomes" id="UP000844415"/>
    </source>
</evidence>
<dbReference type="Proteomes" id="UP000840039">
    <property type="component" value="Unassembled WGS sequence"/>
</dbReference>
<evidence type="ECO:0000313" key="20">
    <source>
        <dbReference type="EMBL" id="EAG2087710.1"/>
    </source>
</evidence>
<dbReference type="Proteomes" id="UP000840197">
    <property type="component" value="Unassembled WGS sequence"/>
</dbReference>
<keyword evidence="1" id="KW-0378">Hydrolase</keyword>
<evidence type="ECO:0000313" key="39">
    <source>
        <dbReference type="EMBL" id="ECY9782419.1"/>
    </source>
</evidence>
<dbReference type="EMBL" id="DAAJZA010000014">
    <property type="protein sequence ID" value="HAC1756138.1"/>
    <property type="molecule type" value="Genomic_DNA"/>
</dbReference>
<dbReference type="Proteomes" id="UP000530452">
    <property type="component" value="Unassembled WGS sequence"/>
</dbReference>
<evidence type="ECO:0000313" key="78">
    <source>
        <dbReference type="Proteomes" id="UP000467347"/>
    </source>
</evidence>
<dbReference type="Proteomes" id="UP000478682">
    <property type="component" value="Unassembled WGS sequence"/>
</dbReference>
<dbReference type="Proteomes" id="UP000427828">
    <property type="component" value="Unassembled WGS sequence"/>
</dbReference>
<dbReference type="EMBL" id="DAAIHR010000007">
    <property type="protein sequence ID" value="HAB8398498.1"/>
    <property type="molecule type" value="Genomic_DNA"/>
</dbReference>
<dbReference type="Proteomes" id="UP000368512">
    <property type="component" value="Unassembled WGS sequence"/>
</dbReference>
<dbReference type="EMBL" id="AABAWE010000005">
    <property type="protein sequence ID" value="EAG2087710.1"/>
    <property type="molecule type" value="Genomic_DNA"/>
</dbReference>
<dbReference type="EMBL" id="AALGDA010000011">
    <property type="protein sequence ID" value="ECY9782419.1"/>
    <property type="molecule type" value="Genomic_DNA"/>
</dbReference>
<evidence type="ECO:0000313" key="42">
    <source>
        <dbReference type="EMBL" id="EDO0985428.1"/>
    </source>
</evidence>
<evidence type="ECO:0000313" key="13">
    <source>
        <dbReference type="EMBL" id="EAD5775181.1"/>
    </source>
</evidence>
<evidence type="ECO:0000313" key="37">
    <source>
        <dbReference type="EMBL" id="ECX6923798.1"/>
    </source>
</evidence>
<evidence type="ECO:0000313" key="24">
    <source>
        <dbReference type="EMBL" id="EAG4331634.1"/>
    </source>
</evidence>
<dbReference type="EMBL" id="AABBHO010000029">
    <property type="protein sequence ID" value="EAG2997669.1"/>
    <property type="molecule type" value="Genomic_DNA"/>
</dbReference>
<evidence type="ECO:0000313" key="53">
    <source>
        <dbReference type="EMBL" id="OET51634.1"/>
    </source>
</evidence>
<evidence type="ECO:0000313" key="16">
    <source>
        <dbReference type="EMBL" id="EAE2354613.1"/>
    </source>
</evidence>
<gene>
    <name evidence="54" type="primary">gpma_3</name>
    <name evidence="18" type="ORF">A8L61_15785</name>
    <name evidence="6" type="ORF">ABZ57_13850</name>
    <name evidence="53" type="ORF">AJL21_04595</name>
    <name evidence="15" type="ORF">ART25_11035</name>
    <name evidence="7" type="ORF">ARY78_11680</name>
    <name evidence="22" type="ORF">B1N52_04110</name>
    <name evidence="21" type="ORF">B1S26_11625</name>
    <name evidence="23" type="ORF">B5K54_10215</name>
    <name evidence="19" type="ORF">BB997_00240</name>
    <name evidence="37" type="ORF">BCZ19_03885</name>
    <name evidence="20" type="ORF">BCZ21_10590</name>
    <name evidence="25" type="ORF">CA369_08520</name>
    <name evidence="24" type="ORF">CAV64_10345</name>
    <name evidence="27" type="ORF">CW845_09760</name>
    <name evidence="29" type="ORF">D4920_10570</name>
    <name evidence="28" type="ORF">D4B11_03265</name>
    <name evidence="30" type="ORF">D5N24_09925</name>
    <name evidence="32" type="ORF">D7104_00795</name>
    <name evidence="51" type="ORF">DCK61_01475</name>
    <name evidence="26" type="ORF">DCT16_00210</name>
    <name evidence="9" type="ORF">DQ70_00240</name>
    <name evidence="8" type="ORF">DU018_11605</name>
    <name evidence="54" type="ORF">DYZ80_00715</name>
    <name evidence="17" type="ORF">E1W56_00240</name>
    <name evidence="31" type="ORF">E5F58_03885</name>
    <name evidence="14" type="ORF">EX365_09650</name>
    <name evidence="13" type="ORF">EXZ73_12845</name>
    <name evidence="38" type="ORF">F6436_06980</name>
    <name evidence="39" type="ORF">F6515_05370</name>
    <name evidence="33" type="ORF">FA835_12290</name>
    <name evidence="35" type="ORF">FLQ97_12175</name>
    <name evidence="34" type="ORF">FLR03_14225</name>
    <name evidence="36" type="ORF">FNX40_04045</name>
    <name evidence="42" type="ORF">FV747_05375</name>
    <name evidence="43" type="ORF">G3O21_001918</name>
    <name evidence="44" type="ORF">GHH22_08300</name>
    <name evidence="49" type="ORF">GI949_14280</name>
    <name evidence="41" type="ORF">GJW51_11360</name>
    <name evidence="40" type="ORF">GQG13_00200</name>
    <name evidence="45" type="ORF">GYR60_08190</name>
    <name evidence="46" type="ORF">GYS09_00915</name>
    <name evidence="47" type="ORF">GYX23_03390</name>
    <name evidence="48" type="ORF">GYY14_07015</name>
    <name evidence="50" type="ORF">HQN34_000176</name>
    <name evidence="52" type="ORF">HZJ64_02740</name>
    <name evidence="10" type="ORF">KV70_14225</name>
    <name evidence="11" type="ORF">QD52_03920</name>
    <name evidence="12" type="ORF">UI29_03920</name>
    <name evidence="16" type="ORF">Y261_09675</name>
</gene>
<evidence type="ECO:0000313" key="91">
    <source>
        <dbReference type="Proteomes" id="UP000544530"/>
    </source>
</evidence>
<dbReference type="EMBL" id="AALAQH010000001">
    <property type="protein sequence ID" value="ECX6923798.1"/>
    <property type="molecule type" value="Genomic_DNA"/>
</dbReference>
<dbReference type="GO" id="GO:0043456">
    <property type="term" value="P:regulation of pentose-phosphate shunt"/>
    <property type="evidence" value="ECO:0007669"/>
    <property type="project" value="TreeGrafter"/>
</dbReference>
<evidence type="ECO:0000313" key="97">
    <source>
        <dbReference type="Proteomes" id="UP000843775"/>
    </source>
</evidence>
<dbReference type="Proteomes" id="UP000455569">
    <property type="component" value="Unassembled WGS sequence"/>
</dbReference>
<dbReference type="Proteomes" id="UP000398321">
    <property type="component" value="Unassembled WGS sequence"/>
</dbReference>
<evidence type="ECO:0000313" key="14">
    <source>
        <dbReference type="EMBL" id="EAD5786820.1"/>
    </source>
</evidence>
<dbReference type="PANTHER" id="PTHR46517">
    <property type="entry name" value="FRUCTOSE-2,6-BISPHOSPHATASE TIGAR"/>
    <property type="match status" value="1"/>
</dbReference>
<reference evidence="53 99" key="1">
    <citation type="submission" date="2016-09" db="EMBL/GenBank/DDBJ databases">
        <title>100K Listeria isolates.</title>
        <authorList>
            <person name="Chen P."/>
            <person name="Weimer B.C."/>
            <person name="Kong N."/>
            <person name="Huang B."/>
        </authorList>
    </citation>
    <scope>NUCLEOTIDE SEQUENCE [LARGE SCALE GENOMIC DNA]</scope>
    <source>
        <strain evidence="53 99">BCW_2383</strain>
    </source>
</reference>
<evidence type="ECO:0000313" key="30">
    <source>
        <dbReference type="EMBL" id="EAH3294715.1"/>
    </source>
</evidence>
<evidence type="ECO:0000313" key="45">
    <source>
        <dbReference type="EMBL" id="HAB8398498.1"/>
    </source>
</evidence>
<evidence type="ECO:0000313" key="25">
    <source>
        <dbReference type="EMBL" id="EAG4462328.1"/>
    </source>
</evidence>
<evidence type="ECO:0000313" key="88">
    <source>
        <dbReference type="Proteomes" id="UP000530452"/>
    </source>
</evidence>
<dbReference type="Proteomes" id="UP000527632">
    <property type="component" value="Unassembled WGS sequence"/>
</dbReference>
<evidence type="ECO:0000313" key="7">
    <source>
        <dbReference type="EMBL" id="EAC5551090.1"/>
    </source>
</evidence>
<evidence type="ECO:0000313" key="70">
    <source>
        <dbReference type="Proteomes" id="UP000389283"/>
    </source>
</evidence>
<name>A0A0B8R0K4_LISMN</name>
<feature type="chain" id="PRO_5043118939" evidence="5">
    <location>
        <begin position="27"/>
        <end position="271"/>
    </location>
</feature>
<evidence type="ECO:0000313" key="72">
    <source>
        <dbReference type="Proteomes" id="UP000403352"/>
    </source>
</evidence>
<dbReference type="EMBL" id="DAAJFY010000004">
    <property type="protein sequence ID" value="HAC0275114.1"/>
    <property type="molecule type" value="Genomic_DNA"/>
</dbReference>
<dbReference type="Proteomes" id="UP000358545">
    <property type="component" value="Unassembled WGS sequence"/>
</dbReference>
<evidence type="ECO:0000313" key="47">
    <source>
        <dbReference type="EMBL" id="HAC0012039.1"/>
    </source>
</evidence>
<dbReference type="EMBL" id="AAHZFY010000031">
    <property type="protein sequence ID" value="ECB9514487.1"/>
    <property type="molecule type" value="Genomic_DNA"/>
</dbReference>
<dbReference type="EMBL" id="AABBZO010000008">
    <property type="protein sequence ID" value="EAG4462328.1"/>
    <property type="molecule type" value="Genomic_DNA"/>
</dbReference>
<dbReference type="Proteomes" id="UP000844415">
    <property type="component" value="Unassembled WGS sequence"/>
</dbReference>
<evidence type="ECO:0000313" key="56">
    <source>
        <dbReference type="Proteomes" id="UP000331186"/>
    </source>
</evidence>
<dbReference type="EMBL" id="AAASLB010000001">
    <property type="protein sequence ID" value="EAE4940475.1"/>
    <property type="molecule type" value="Genomic_DNA"/>
</dbReference>
<dbReference type="Proteomes" id="UP000843503">
    <property type="component" value="Unassembled WGS sequence"/>
</dbReference>
<evidence type="ECO:0000313" key="63">
    <source>
        <dbReference type="Proteomes" id="UP000354255"/>
    </source>
</evidence>
<dbReference type="Proteomes" id="UP000478704">
    <property type="component" value="Unassembled WGS sequence"/>
</dbReference>
<feature type="site" description="Transition state stabilizer" evidence="4">
    <location>
        <position position="218"/>
    </location>
</feature>
<accession>A0A0B8R0K4</accession>
<evidence type="ECO:0000313" key="76">
    <source>
        <dbReference type="Proteomes" id="UP000455569"/>
    </source>
</evidence>
<dbReference type="EMBL" id="AANCRK010000001">
    <property type="protein sequence ID" value="EDN7713536.1"/>
    <property type="molecule type" value="Genomic_DNA"/>
</dbReference>
<evidence type="ECO:0000313" key="86">
    <source>
        <dbReference type="Proteomes" id="UP000527632"/>
    </source>
</evidence>
<evidence type="ECO:0000313" key="27">
    <source>
        <dbReference type="EMBL" id="EAG9387769.1"/>
    </source>
</evidence>
<evidence type="ECO:0000313" key="73">
    <source>
        <dbReference type="Proteomes" id="UP000410967"/>
    </source>
</evidence>
<dbReference type="Proteomes" id="UP000852906">
    <property type="component" value="Unassembled WGS sequence"/>
</dbReference>
<dbReference type="EMBL" id="AACJYH010000001">
    <property type="protein sequence ID" value="EAK8896228.1"/>
    <property type="molecule type" value="Genomic_DNA"/>
</dbReference>
<evidence type="ECO:0000313" key="38">
    <source>
        <dbReference type="EMBL" id="ECY6544069.1"/>
    </source>
</evidence>
<evidence type="ECO:0000313" key="52">
    <source>
        <dbReference type="EMBL" id="NYA00737.1"/>
    </source>
</evidence>
<evidence type="ECO:0000256" key="3">
    <source>
        <dbReference type="PIRSR" id="PIRSR613078-2"/>
    </source>
</evidence>
<evidence type="ECO:0000313" key="48">
    <source>
        <dbReference type="EMBL" id="HAC0275114.1"/>
    </source>
</evidence>
<feature type="binding site" evidence="3">
    <location>
        <position position="97"/>
    </location>
    <ligand>
        <name>substrate</name>
    </ligand>
</feature>
<evidence type="ECO:0000313" key="54">
    <source>
        <dbReference type="EMBL" id="RKA11182.1"/>
    </source>
</evidence>
<dbReference type="EMBL" id="AAAJKI010000032">
    <property type="protein sequence ID" value="EAC6548999.1"/>
    <property type="molecule type" value="Genomic_DNA"/>
</dbReference>
<dbReference type="GO" id="GO:0045820">
    <property type="term" value="P:negative regulation of glycolytic process"/>
    <property type="evidence" value="ECO:0007669"/>
    <property type="project" value="TreeGrafter"/>
</dbReference>
<evidence type="ECO:0000313" key="64">
    <source>
        <dbReference type="Proteomes" id="UP000358545"/>
    </source>
</evidence>
<reference evidence="58 61" key="6">
    <citation type="submission" date="2018-06" db="EMBL/GenBank/DDBJ databases">
        <authorList>
            <consortium name="GenomeTrakr: Next Generation Sequencing Network for Food Pathogen Tracability"/>
        </authorList>
    </citation>
    <scope>NUCLEOTIDE SEQUENCE [LARGE SCALE GENOMIC DNA]</scope>
    <source>
        <strain evidence="23 93">10B02965A-1</strain>
        <strain evidence="9 67">CFSAN008042</strain>
        <strain evidence="25 87">CFSAN063727</strain>
        <strain evidence="40 76">CFSAN102901</strain>
        <strain evidence="15 69">FDA00006494</strain>
        <strain evidence="7 66">FDA00007096</strain>
        <strain evidence="11 72">FDA00008584</strain>
        <strain evidence="21">FDA00011243</strain>
        <strain evidence="8 56">FDA00013332</strain>
        <strain evidence="14 60">FDA00013853</strain>
        <strain evidence="34 74">FDA00014336</strain>
        <strain evidence="36 70">FDA00014370</strain>
        <strain evidence="35 71">FDA00014392</strain>
        <strain evidence="43">FDA00015054</strain>
        <strain evidence="24 90">FDA1005580-S054-001</strain>
        <strain evidence="81">FDA1090798-S029-001</strain>
        <strain evidence="82">FDA956581-098-004</strain>
        <strain evidence="22 85">FDA960927-006-004</strain>
        <strain evidence="26 94">FLAG-38921</strain>
        <strain evidence="37 75">FLAG-51482A</strain>
        <strain evidence="20 58">FLAG-54356</strain>
        <strain evidence="13 68">FSIS31901579</strain>
        <strain evidence="31 86">LS1344</strain>
        <strain evidence="41 78">OSF101448</strain>
        <strain evidence="12 61">VA-WGS-00405</strain>
    </source>
</reference>
<dbReference type="EMBL" id="AABBAW010000001">
    <property type="protein sequence ID" value="EAG2514335.1"/>
    <property type="molecule type" value="Genomic_DNA"/>
</dbReference>
<dbReference type="Proteomes" id="UP000339309">
    <property type="component" value="Unassembled WGS sequence"/>
</dbReference>
<dbReference type="Proteomes" id="UP000544530">
    <property type="component" value="Unassembled WGS sequence"/>
</dbReference>
<evidence type="ECO:0000313" key="83">
    <source>
        <dbReference type="Proteomes" id="UP000489121"/>
    </source>
</evidence>
<dbReference type="EMBL" id="MJTJ01000007">
    <property type="protein sequence ID" value="OET51634.1"/>
    <property type="molecule type" value="Genomic_DNA"/>
</dbReference>
<evidence type="ECO:0000313" key="50">
    <source>
        <dbReference type="EMBL" id="HAJ9592012.1"/>
    </source>
</evidence>
<evidence type="ECO:0000313" key="79">
    <source>
        <dbReference type="Proteomes" id="UP000467536"/>
    </source>
</evidence>
<dbReference type="Proteomes" id="UP000379076">
    <property type="component" value="Unassembled WGS sequence"/>
</dbReference>
<keyword evidence="5" id="KW-0732">Signal</keyword>
<evidence type="ECO:0000313" key="84">
    <source>
        <dbReference type="Proteomes" id="UP000522199"/>
    </source>
</evidence>
<dbReference type="PROSITE" id="PS51257">
    <property type="entry name" value="PROKAR_LIPOPROTEIN"/>
    <property type="match status" value="1"/>
</dbReference>
<evidence type="ECO:0000313" key="71">
    <source>
        <dbReference type="Proteomes" id="UP000398321"/>
    </source>
</evidence>
<dbReference type="EMBL" id="AAAQQZ010000005">
    <property type="protein sequence ID" value="EAE1339442.1"/>
    <property type="molecule type" value="Genomic_DNA"/>
</dbReference>
<evidence type="ECO:0000313" key="80">
    <source>
        <dbReference type="Proteomes" id="UP000478682"/>
    </source>
</evidence>
<evidence type="ECO:0000313" key="29">
    <source>
        <dbReference type="EMBL" id="EAH2282516.1"/>
    </source>
</evidence>
<evidence type="ECO:0000313" key="21">
    <source>
        <dbReference type="EMBL" id="EAG2246053.1"/>
    </source>
</evidence>
<dbReference type="EC" id="5.4.2.11" evidence="54"/>
<evidence type="ECO:0000313" key="93">
    <source>
        <dbReference type="Proteomes" id="UP000549379"/>
    </source>
</evidence>
<evidence type="ECO:0000313" key="77">
    <source>
        <dbReference type="Proteomes" id="UP000460224"/>
    </source>
</evidence>
<evidence type="ECO:0000313" key="81">
    <source>
        <dbReference type="Proteomes" id="UP000478704"/>
    </source>
</evidence>
<dbReference type="Proteomes" id="UP000331186">
    <property type="component" value="Unassembled WGS sequence"/>
</dbReference>
<proteinExistence type="predicted"/>
<dbReference type="Proteomes" id="UP000525850">
    <property type="component" value="Unassembled WGS sequence"/>
</dbReference>
<dbReference type="Proteomes" id="UP000841146">
    <property type="component" value="Unassembled WGS sequence"/>
</dbReference>
<dbReference type="Proteomes" id="UP000389283">
    <property type="component" value="Unassembled WGS sequence"/>
</dbReference>
<dbReference type="GO" id="GO:0004331">
    <property type="term" value="F:fructose-2,6-bisphosphate 2-phosphatase activity"/>
    <property type="evidence" value="ECO:0007669"/>
    <property type="project" value="TreeGrafter"/>
</dbReference>
<dbReference type="Proteomes" id="UP000467347">
    <property type="component" value="Unassembled WGS sequence"/>
</dbReference>
<evidence type="ECO:0000313" key="12">
    <source>
        <dbReference type="EMBL" id="EAD3791922.1"/>
    </source>
</evidence>
<evidence type="ECO:0000313" key="19">
    <source>
        <dbReference type="EMBL" id="EAG1892030.1"/>
    </source>
</evidence>
<dbReference type="Proteomes" id="UP000403352">
    <property type="component" value="Unassembled WGS sequence"/>
</dbReference>
<dbReference type="Proteomes" id="UP000528151">
    <property type="component" value="Unassembled WGS sequence"/>
</dbReference>
<feature type="active site" description="Proton donor/acceptor" evidence="2">
    <location>
        <position position="125"/>
    </location>
</feature>
<evidence type="ECO:0000313" key="23">
    <source>
        <dbReference type="EMBL" id="EAG2997669.1"/>
    </source>
</evidence>
<evidence type="ECO:0000313" key="85">
    <source>
        <dbReference type="Proteomes" id="UP000525850"/>
    </source>
</evidence>
<evidence type="ECO:0000313" key="57">
    <source>
        <dbReference type="Proteomes" id="UP000336166"/>
    </source>
</evidence>
<evidence type="ECO:0000313" key="44">
    <source>
        <dbReference type="EMBL" id="HAA8053154.1"/>
    </source>
</evidence>
<dbReference type="EMBL" id="DAAEEB010000005">
    <property type="protein sequence ID" value="HAA8053154.1"/>
    <property type="molecule type" value="Genomic_DNA"/>
</dbReference>
<dbReference type="EMBL" id="JACAVN010000001">
    <property type="protein sequence ID" value="NYA00737.1"/>
    <property type="molecule type" value="Genomic_DNA"/>
</dbReference>
<dbReference type="EMBL" id="AALEDS010000004">
    <property type="protein sequence ID" value="ECY6544069.1"/>
    <property type="molecule type" value="Genomic_DNA"/>
</dbReference>
<evidence type="ECO:0000313" key="22">
    <source>
        <dbReference type="EMBL" id="EAG2514335.1"/>
    </source>
</evidence>
<dbReference type="KEGG" id="lmok:CQ02_02820"/>
<dbReference type="EMBL" id="DABJAN010000001">
    <property type="protein sequence ID" value="HAJ9592012.1"/>
    <property type="molecule type" value="Genomic_DNA"/>
</dbReference>
<dbReference type="GO" id="GO:0004619">
    <property type="term" value="F:phosphoglycerate mutase activity"/>
    <property type="evidence" value="ECO:0007669"/>
    <property type="project" value="UniProtKB-EC"/>
</dbReference>
<evidence type="ECO:0000313" key="55">
    <source>
        <dbReference type="Proteomes" id="UP000272537"/>
    </source>
</evidence>
<evidence type="ECO:0000313" key="66">
    <source>
        <dbReference type="Proteomes" id="UP000365297"/>
    </source>
</evidence>
<dbReference type="Proteomes" id="UP000842809">
    <property type="component" value="Unassembled WGS sequence"/>
</dbReference>
<evidence type="ECO:0000313" key="8">
    <source>
        <dbReference type="EMBL" id="EAC6548999.1"/>
    </source>
</evidence>
<dbReference type="Proteomes" id="UP000344343">
    <property type="component" value="Unassembled WGS sequence"/>
</dbReference>
<evidence type="ECO:0000313" key="26">
    <source>
        <dbReference type="EMBL" id="EAG6167804.1"/>
    </source>
</evidence>
<reference evidence="57 59" key="5">
    <citation type="submission" date="2018-06" db="EMBL/GenBank/DDBJ databases">
        <authorList>
            <consortium name="PulseNet: The National Subtyping Network for Foodborne Disease Surveillance"/>
            <person name="Tarr C.L."/>
            <person name="Trees E."/>
            <person name="Katz L.S."/>
            <person name="Carleton-Romer H.A."/>
            <person name="Stroika S."/>
            <person name="Kucerova Z."/>
            <person name="Roache K.F."/>
            <person name="Sabol A.L."/>
            <person name="Besser J."/>
            <person name="Gerner-Smidt P."/>
        </authorList>
    </citation>
    <scope>NUCLEOTIDE SEQUENCE [LARGE SCALE GENOMIC DNA]</scope>
    <source>
        <strain evidence="6 59">2015L-6227</strain>
        <strain evidence="16 57">PNUSAL000134</strain>
        <strain evidence="10 63">PNUSAL000910</strain>
        <strain evidence="18 64">PNUSAL002180</strain>
        <strain evidence="19 80">PNUSAL002298</strain>
        <strain evidence="32 62">PNUSAL004402</strain>
        <strain evidence="39 83">PNUSAL005692</strain>
    </source>
</reference>
<evidence type="ECO:0000313" key="67">
    <source>
        <dbReference type="Proteomes" id="UP000368512"/>
    </source>
</evidence>
<evidence type="ECO:0000313" key="35">
    <source>
        <dbReference type="EMBL" id="ECB9514487.1"/>
    </source>
</evidence>
<dbReference type="EMBL" id="AABEKY010000005">
    <property type="protein sequence ID" value="EAG9387769.1"/>
    <property type="molecule type" value="Genomic_DNA"/>
</dbReference>
<evidence type="ECO:0000313" key="6">
    <source>
        <dbReference type="EMBL" id="EAC4553574.1"/>
    </source>
</evidence>
<dbReference type="Proteomes" id="UP000481141">
    <property type="component" value="Unassembled WGS sequence"/>
</dbReference>
<evidence type="ECO:0000313" key="41">
    <source>
        <dbReference type="EMBL" id="EDN9837257.1"/>
    </source>
</evidence>
<evidence type="ECO:0000313" key="92">
    <source>
        <dbReference type="Proteomes" id="UP000546397"/>
    </source>
</evidence>
<reference evidence="52 91" key="10">
    <citation type="submission" date="2020-06" db="EMBL/GenBank/DDBJ databases">
        <title>Two Listeria outbreaks in Switzerland in 2018 and 2020.</title>
        <authorList>
            <person name="Stevens M.J.A."/>
            <person name="Bloemberg G."/>
            <person name="Nusch-Inderbinnen M."/>
            <person name="Stephan R."/>
        </authorList>
    </citation>
    <scope>NUCLEOTIDE SEQUENCE [LARGE SCALE GENOMIC DNA]</scope>
    <source>
        <strain evidence="52 91">N18-0707</strain>
    </source>
</reference>
<dbReference type="EMBL" id="AAAMZD010000001">
    <property type="protein sequence ID" value="EAD3791922.1"/>
    <property type="molecule type" value="Genomic_DNA"/>
</dbReference>
<dbReference type="Pfam" id="PF00300">
    <property type="entry name" value="His_Phos_1"/>
    <property type="match status" value="1"/>
</dbReference>
<evidence type="ECO:0000313" key="58">
    <source>
        <dbReference type="Proteomes" id="UP000337746"/>
    </source>
</evidence>
<reference evidence="38 65" key="8">
    <citation type="submission" date="2019-09" db="EMBL/GenBank/DDBJ databases">
        <authorList>
            <consortium name="GenomeTrakr network: Whole genome sequencing for foodborne pathogen traceback"/>
        </authorList>
    </citation>
    <scope>NUCLEOTIDE SEQUENCE [LARGE SCALE GENOMIC DNA]</scope>
    <source>
        <strain evidence="27 84">CFSAN072474</strain>
        <strain evidence="38 65">FLAG-55987</strain>
        <strain evidence="33 73">PHLUSALM00088</strain>
    </source>
</reference>
<dbReference type="Proteomes" id="UP000533021">
    <property type="component" value="Unassembled WGS sequence"/>
</dbReference>
<dbReference type="InterPro" id="IPR051695">
    <property type="entry name" value="Phosphoglycerate_Mutase"/>
</dbReference>
<evidence type="ECO:0000313" key="62">
    <source>
        <dbReference type="Proteomes" id="UP000350032"/>
    </source>
</evidence>
<evidence type="ECO:0000313" key="18">
    <source>
        <dbReference type="EMBL" id="EAG0868733.1"/>
    </source>
</evidence>
<evidence type="ECO:0000313" key="33">
    <source>
        <dbReference type="EMBL" id="EAK9317889.1"/>
    </source>
</evidence>
<evidence type="ECO:0000313" key="32">
    <source>
        <dbReference type="EMBL" id="EAK8896228.1"/>
    </source>
</evidence>
<protein>
    <submittedName>
        <fullName evidence="53 54">Phosphoglycerate mutase</fullName>
        <ecNumber evidence="54">5.4.2.11</ecNumber>
    </submittedName>
    <submittedName>
        <fullName evidence="7">Histidine phosphatase family protein</fullName>
    </submittedName>
</protein>
<evidence type="ECO:0000313" key="96">
    <source>
        <dbReference type="Proteomes" id="UP000841146"/>
    </source>
</evidence>
<dbReference type="EMBL" id="QDAY01000001">
    <property type="protein sequence ID" value="KAA9453148.1"/>
    <property type="molecule type" value="Genomic_DNA"/>
</dbReference>
<dbReference type="Proteomes" id="UP000354255">
    <property type="component" value="Unassembled WGS sequence"/>
</dbReference>
<evidence type="ECO:0000313" key="60">
    <source>
        <dbReference type="Proteomes" id="UP000344343"/>
    </source>
</evidence>
<dbReference type="EMBL" id="AAANYN010000023">
    <property type="protein sequence ID" value="EAD5775181.1"/>
    <property type="molecule type" value="Genomic_DNA"/>
</dbReference>
<evidence type="ECO:0000313" key="75">
    <source>
        <dbReference type="Proteomes" id="UP000427828"/>
    </source>
</evidence>
<evidence type="ECO:0000313" key="90">
    <source>
        <dbReference type="Proteomes" id="UP000540117"/>
    </source>
</evidence>
<evidence type="ECO:0000313" key="11">
    <source>
        <dbReference type="EMBL" id="EAD1184230.1"/>
    </source>
</evidence>
<dbReference type="Proteomes" id="UP000393182">
    <property type="component" value="Unassembled WGS sequence"/>
</dbReference>
<dbReference type="KEGG" id="lmv:Y193_13145"/>
<dbReference type="GO" id="GO:0005829">
    <property type="term" value="C:cytosol"/>
    <property type="evidence" value="ECO:0007669"/>
    <property type="project" value="TreeGrafter"/>
</dbReference>
<evidence type="ECO:0000313" key="17">
    <source>
        <dbReference type="EMBL" id="EAE4940475.1"/>
    </source>
</evidence>
<dbReference type="Proteomes" id="UP000272537">
    <property type="component" value="Unassembled WGS sequence"/>
</dbReference>
<evidence type="ECO:0000313" key="74">
    <source>
        <dbReference type="Proteomes" id="UP000423131"/>
    </source>
</evidence>
<evidence type="ECO:0000313" key="95">
    <source>
        <dbReference type="Proteomes" id="UP000840197"/>
    </source>
</evidence>
<evidence type="ECO:0000313" key="31">
    <source>
        <dbReference type="EMBL" id="EAH4241140.1"/>
    </source>
</evidence>
<evidence type="ECO:0000313" key="69">
    <source>
        <dbReference type="Proteomes" id="UP000379076"/>
    </source>
</evidence>
<reference evidence="88 89" key="7">
    <citation type="submission" date="2019-04" db="EMBL/GenBank/DDBJ databases">
        <authorList>
            <person name="Ashton P.M."/>
            <person name="Dallman T."/>
            <person name="Nair S."/>
            <person name="De Pinna E."/>
            <person name="Peters T."/>
            <person name="Grant K."/>
        </authorList>
    </citation>
    <scope>NUCLEOTIDE SEQUENCE [LARGE SCALE GENOMIC DNA]</scope>
    <source>
        <strain evidence="29 89">282333</strain>
        <strain evidence="30 88">282352</strain>
        <strain evidence="28 92">289003</strain>
        <strain evidence="42 79">788324</strain>
        <strain evidence="17">RL15000286</strain>
    </source>
</reference>
<evidence type="ECO:0000313" key="87">
    <source>
        <dbReference type="Proteomes" id="UP000528151"/>
    </source>
</evidence>
<evidence type="ECO:0000313" key="65">
    <source>
        <dbReference type="Proteomes" id="UP000364988"/>
    </source>
</evidence>
<dbReference type="Proteomes" id="UP000423131">
    <property type="component" value="Unassembled WGS sequence"/>
</dbReference>
<dbReference type="EMBL" id="DAAIJL010000001">
    <property type="protein sequence ID" value="HAB8555848.1"/>
    <property type="molecule type" value="Genomic_DNA"/>
</dbReference>
<feature type="signal peptide" evidence="5">
    <location>
        <begin position="1"/>
        <end position="26"/>
    </location>
</feature>
<dbReference type="EMBL" id="AAAREG010000007">
    <property type="protein sequence ID" value="EAE2354613.1"/>
    <property type="molecule type" value="Genomic_DNA"/>
</dbReference>
<evidence type="ECO:0000313" key="40">
    <source>
        <dbReference type="EMBL" id="EDN7713536.1"/>
    </source>
</evidence>
<dbReference type="InterPro" id="IPR013078">
    <property type="entry name" value="His_Pase_superF_clade-1"/>
</dbReference>
<dbReference type="Proteomes" id="UP000410967">
    <property type="component" value="Unassembled WGS sequence"/>
</dbReference>
<dbReference type="EMBL" id="AAAIKW010000013">
    <property type="protein sequence ID" value="EAC4553574.1"/>
    <property type="molecule type" value="Genomic_DNA"/>
</dbReference>
<feature type="binding site" evidence="3">
    <location>
        <begin position="47"/>
        <end position="54"/>
    </location>
    <ligand>
        <name>substrate</name>
    </ligand>
</feature>
<dbReference type="SMART" id="SM00855">
    <property type="entry name" value="PGAM"/>
    <property type="match status" value="1"/>
</dbReference>
<dbReference type="EMBL" id="AANDSR010000007">
    <property type="protein sequence ID" value="EDN9837257.1"/>
    <property type="molecule type" value="Genomic_DNA"/>
</dbReference>
<dbReference type="SUPFAM" id="SSF53254">
    <property type="entry name" value="Phosphoglycerate mutase-like"/>
    <property type="match status" value="1"/>
</dbReference>
<dbReference type="Proteomes" id="UP000336166">
    <property type="component" value="Unassembled WGS sequence"/>
</dbReference>
<keyword evidence="54" id="KW-0413">Isomerase</keyword>
<dbReference type="Proteomes" id="UP000337746">
    <property type="component" value="Unassembled WGS sequence"/>
</dbReference>
<dbReference type="EMBL" id="QXLS01000001">
    <property type="protein sequence ID" value="RKA11182.1"/>
    <property type="molecule type" value="Genomic_DNA"/>
</dbReference>
<dbReference type="Proteomes" id="UP000489121">
    <property type="component" value="Unassembled WGS sequence"/>
</dbReference>
<evidence type="ECO:0000313" key="15">
    <source>
        <dbReference type="EMBL" id="EAE1339442.1"/>
    </source>
</evidence>
<evidence type="ECO:0000313" key="99">
    <source>
        <dbReference type="Proteomes" id="UP000852906"/>
    </source>
</evidence>
<dbReference type="Gene3D" id="3.40.50.1240">
    <property type="entry name" value="Phosphoglycerate mutase-like"/>
    <property type="match status" value="1"/>
</dbReference>
<dbReference type="EMBL" id="AABAYG010000005">
    <property type="protein sequence ID" value="EAG2246053.1"/>
    <property type="molecule type" value="Genomic_DNA"/>
</dbReference>
<evidence type="ECO:0000313" key="34">
    <source>
        <dbReference type="EMBL" id="ECB9474826.1"/>
    </source>
</evidence>
<evidence type="ECO:0000313" key="68">
    <source>
        <dbReference type="Proteomes" id="UP000376505"/>
    </source>
</evidence>
<evidence type="ECO:0000313" key="89">
    <source>
        <dbReference type="Proteomes" id="UP000533021"/>
    </source>
</evidence>
<dbReference type="EMBL" id="AACKDQ010000031">
    <property type="protein sequence ID" value="EAK9317889.1"/>
    <property type="molecule type" value="Genomic_DNA"/>
</dbReference>
<evidence type="ECO:0000313" key="9">
    <source>
        <dbReference type="EMBL" id="EAC7479108.1"/>
    </source>
</evidence>
<dbReference type="Proteomes" id="UP000467536">
    <property type="component" value="Unassembled WGS sequence"/>
</dbReference>
<evidence type="ECO:0000313" key="49">
    <source>
        <dbReference type="EMBL" id="HAC1756138.1"/>
    </source>
</evidence>
<dbReference type="EMBL" id="AAAJWF010000001">
    <property type="protein sequence ID" value="EAC7479108.1"/>
    <property type="molecule type" value="Genomic_DNA"/>
</dbReference>
<reference evidence="95 96" key="3">
    <citation type="journal article" date="2018" name="Genome Biol.">
        <title>SKESA: strategic k-mer extension for scrupulous assemblies.</title>
        <authorList>
            <person name="Souvorov A."/>
            <person name="Agarwala R."/>
            <person name="Lipman D.J."/>
        </authorList>
    </citation>
    <scope>NUCLEOTIDE SEQUENCE [LARGE SCALE GENOMIC DNA]</scope>
    <source>
        <strain evidence="44">09CEB371LM</strain>
        <strain evidence="50">2017-325981-023-01</strain>
        <strain evidence="46 98">CFIAFB20100120</strain>
        <strain evidence="45 95">CFIAFB20130012</strain>
        <strain evidence="48">CFIAFB20170037</strain>
        <strain evidence="47 96">CFIAFB20170045</strain>
        <strain evidence="49 97">DMG1500109</strain>
    </source>
</reference>
<dbReference type="Proteomes" id="UP000843775">
    <property type="component" value="Unassembled WGS sequence"/>
</dbReference>
<evidence type="ECO:0000313" key="94">
    <source>
        <dbReference type="Proteomes" id="UP000566721"/>
    </source>
</evidence>
<dbReference type="Proteomes" id="UP000566721">
    <property type="component" value="Unassembled WGS sequence"/>
</dbReference>
<dbReference type="Proteomes" id="UP000460224">
    <property type="component" value="Unassembled WGS sequence"/>
</dbReference>
<evidence type="ECO:0000313" key="28">
    <source>
        <dbReference type="EMBL" id="EAG9518778.1"/>
    </source>
</evidence>
<evidence type="ECO:0000256" key="4">
    <source>
        <dbReference type="PIRSR" id="PIRSR613078-3"/>
    </source>
</evidence>
<dbReference type="EMBL" id="DAAJCS010000002">
    <property type="protein sequence ID" value="HAC0012039.1"/>
    <property type="molecule type" value="Genomic_DNA"/>
</dbReference>
<dbReference type="EMBL" id="AAALRN010000001">
    <property type="protein sequence ID" value="EAD1184230.1"/>
    <property type="molecule type" value="Genomic_DNA"/>
</dbReference>
<dbReference type="EMBL" id="AABBYJ010000006">
    <property type="protein sequence ID" value="EAG4331634.1"/>
    <property type="molecule type" value="Genomic_DNA"/>
</dbReference>
<dbReference type="InterPro" id="IPR029033">
    <property type="entry name" value="His_PPase_superfam"/>
</dbReference>
<evidence type="ECO:0000256" key="2">
    <source>
        <dbReference type="PIRSR" id="PIRSR613078-1"/>
    </source>
</evidence>
<dbReference type="EMBL" id="AABAGT010000038">
    <property type="protein sequence ID" value="EAG0868733.1"/>
    <property type="molecule type" value="Genomic_DNA"/>
</dbReference>
<dbReference type="RefSeq" id="WP_003727297.1">
    <property type="nucleotide sequence ID" value="NC_021824.1"/>
</dbReference>
<dbReference type="Proteomes" id="UP000350032">
    <property type="component" value="Unassembled WGS sequence"/>
</dbReference>
<feature type="active site" description="Tele-phosphohistidine intermediate" evidence="2">
    <location>
        <position position="48"/>
    </location>
</feature>
<dbReference type="Proteomes" id="UP000546397">
    <property type="component" value="Unassembled WGS sequence"/>
</dbReference>
<dbReference type="CDD" id="cd07067">
    <property type="entry name" value="HP_PGM_like"/>
    <property type="match status" value="1"/>
</dbReference>
<reference evidence="54 55" key="2">
    <citation type="journal article" date="2018" name="BMC Genomics">
        <title>Genes significantly associated with lineage II food isolates of Listeria monocytogenes.</title>
        <authorList>
            <person name="Pirone-Davies C."/>
            <person name="Chen Y."/>
            <person name="Pightling A."/>
            <person name="Ryan G."/>
            <person name="Wang Y."/>
            <person name="Yao K."/>
            <person name="Hoffmann M."/>
            <person name="Allard M.W."/>
        </authorList>
    </citation>
    <scope>NUCLEOTIDE SEQUENCE [LARGE SCALE GENOMIC DNA]</scope>
    <source>
        <strain evidence="54 55">PNUSAL000550</strain>
    </source>
</reference>
<dbReference type="Proteomes" id="UP000522199">
    <property type="component" value="Unassembled WGS sequence"/>
</dbReference>
<dbReference type="EMBL" id="AABCVX010000001">
    <property type="protein sequence ID" value="EAG6167804.1"/>
    <property type="molecule type" value="Genomic_DNA"/>
</dbReference>
<comment type="caution">
    <text evidence="7">The sequence shown here is derived from an EMBL/GenBank/DDBJ whole genome shotgun (WGS) entry which is preliminary data.</text>
</comment>
<dbReference type="AlphaFoldDB" id="A0A0B8R0K4"/>
<dbReference type="Proteomes" id="UP000345329">
    <property type="component" value="Unassembled WGS sequence"/>
</dbReference>
<evidence type="ECO:0000313" key="36">
    <source>
        <dbReference type="EMBL" id="ECC1555977.1"/>
    </source>
</evidence>
<dbReference type="EMBL" id="AAAKQF010000012">
    <property type="protein sequence ID" value="EAC9041372.1"/>
    <property type="molecule type" value="Genomic_DNA"/>
</dbReference>
<evidence type="ECO:0000313" key="61">
    <source>
        <dbReference type="Proteomes" id="UP000345329"/>
    </source>
</evidence>
<evidence type="ECO:0000313" key="46">
    <source>
        <dbReference type="EMBL" id="HAB8555848.1"/>
    </source>
</evidence>
<evidence type="ECO:0000313" key="51">
    <source>
        <dbReference type="EMBL" id="KAA9453148.1"/>
    </source>
</evidence>
<dbReference type="EMBL" id="AABGHY010000006">
    <property type="protein sequence ID" value="EAH3294715.1"/>
    <property type="molecule type" value="Genomic_DNA"/>
</dbReference>
<dbReference type="EMBL" id="AANEHK010000004">
    <property type="protein sequence ID" value="EDO0985428.1"/>
    <property type="molecule type" value="Genomic_DNA"/>
</dbReference>
<dbReference type="EMBL" id="AANPAU010000006">
    <property type="protein sequence ID" value="EDP8514494.1"/>
    <property type="molecule type" value="Genomic_DNA"/>
</dbReference>
<dbReference type="Proteomes" id="UP000365297">
    <property type="component" value="Unassembled WGS sequence"/>
</dbReference>
<evidence type="ECO:0000313" key="59">
    <source>
        <dbReference type="Proteomes" id="UP000339309"/>
    </source>
</evidence>
<organism evidence="7 66">
    <name type="scientific">Listeria monocytogenes</name>
    <dbReference type="NCBI Taxonomy" id="1639"/>
    <lineage>
        <taxon>Bacteria</taxon>
        <taxon>Bacillati</taxon>
        <taxon>Bacillota</taxon>
        <taxon>Bacilli</taxon>
        <taxon>Bacillales</taxon>
        <taxon>Listeriaceae</taxon>
        <taxon>Listeria</taxon>
    </lineage>
</organism>
<dbReference type="EMBL" id="AAAIXK010000006">
    <property type="protein sequence ID" value="EAC5551090.1"/>
    <property type="molecule type" value="Genomic_DNA"/>
</dbReference>
<sequence length="271" mass="29508">MKKNIFKLMMALCAVLLIAGCGNSTSADKKETKETKEDGTVTFYVVRHGKTMLNTTDRVQGWSDAVLTPAGEEVVKSAGKGLKDVDFSAAYSSDSGRAIQTANLILKESDKSADKEVQTDPRFREFNFGSYEGDLNENMWTDIAKSQGKTLEEWQKAGISPKDFADSVAALDKTRVKEGENWPAEDYATIQARLKEGLTDVAKKESKNGDSNVLLVSHGLSIGALLDTIEPGYKLPAEGIKNASVTKITYKDGKFTIGDVNDLSYVEKGSK</sequence>
<evidence type="ECO:0000313" key="10">
    <source>
        <dbReference type="EMBL" id="EAC9041372.1"/>
    </source>
</evidence>
<dbReference type="Proteomes" id="UP000364988">
    <property type="component" value="Unassembled WGS sequence"/>
</dbReference>
<evidence type="ECO:0000313" key="82">
    <source>
        <dbReference type="Proteomes" id="UP000481141"/>
    </source>
</evidence>
<dbReference type="Proteomes" id="UP000376505">
    <property type="component" value="Unassembled WGS sequence"/>
</dbReference>
<dbReference type="Proteomes" id="UP000549379">
    <property type="component" value="Unassembled WGS sequence"/>
</dbReference>
<dbReference type="EMBL" id="AAHZFN010000022">
    <property type="protein sequence ID" value="ECB9474826.1"/>
    <property type="molecule type" value="Genomic_DNA"/>
</dbReference>
<dbReference type="EMBL" id="AABGUK010000001">
    <property type="protein sequence ID" value="EAH4241140.1"/>
    <property type="molecule type" value="Genomic_DNA"/>
</dbReference>
<dbReference type="EMBL" id="AABFVG010000006">
    <property type="protein sequence ID" value="EAH2282516.1"/>
    <property type="molecule type" value="Genomic_DNA"/>
</dbReference>
<reference evidence="51 77" key="4">
    <citation type="submission" date="2018-04" db="EMBL/GenBank/DDBJ databases">
        <title>Genome Analysis of a Prevalent Clone of Listeria monocytogenes Sequence Type 87 in China.</title>
        <authorList>
            <person name="Wang Y."/>
        </authorList>
    </citation>
    <scope>NUCLEOTIDE SEQUENCE [LARGE SCALE GENOMIC DNA]</scope>
    <source>
        <strain evidence="51 77">ICDC_LM1523</strain>
    </source>
</reference>
<reference evidence="45" key="9">
    <citation type="submission" date="2020-01" db="EMBL/GenBank/DDBJ databases">
        <authorList>
            <consortium name="NCBI Pathogen Detection Project"/>
        </authorList>
    </citation>
    <scope>NUCLEOTIDE SEQUENCE</scope>
    <source>
        <strain evidence="44">09CEB371LM</strain>
        <strain evidence="50">2017-325981-023-01</strain>
        <strain evidence="46">CFIAFB20100120</strain>
        <strain evidence="45">CFIAFB20130012</strain>
        <strain evidence="48">CFIAFB20170037</strain>
        <strain evidence="47">CFIAFB20170045</strain>
        <strain evidence="49">DMG1500109</strain>
    </source>
</reference>
<evidence type="ECO:0000313" key="43">
    <source>
        <dbReference type="EMBL" id="EDP8514494.1"/>
    </source>
</evidence>